<keyword evidence="3 6" id="KW-1133">Transmembrane helix</keyword>
<dbReference type="GO" id="GO:0000422">
    <property type="term" value="P:autophagy of mitochondrion"/>
    <property type="evidence" value="ECO:0007669"/>
    <property type="project" value="TreeGrafter"/>
</dbReference>
<dbReference type="Proteomes" id="UP000028045">
    <property type="component" value="Unassembled WGS sequence"/>
</dbReference>
<evidence type="ECO:0000256" key="3">
    <source>
        <dbReference type="ARBA" id="ARBA00022989"/>
    </source>
</evidence>
<comment type="subcellular location">
    <subcellularLocation>
        <location evidence="1">Membrane</location>
        <topology evidence="1">Multi-pass membrane protein</topology>
    </subcellularLocation>
</comment>
<proteinExistence type="inferred from homology"/>
<organism evidence="7 8">
    <name type="scientific">Stachybotrys chartarum (strain CBS 109288 / IBT 7711)</name>
    <name type="common">Toxic black mold</name>
    <name type="synonym">Stilbospora chartarum</name>
    <dbReference type="NCBI Taxonomy" id="1280523"/>
    <lineage>
        <taxon>Eukaryota</taxon>
        <taxon>Fungi</taxon>
        <taxon>Dikarya</taxon>
        <taxon>Ascomycota</taxon>
        <taxon>Pezizomycotina</taxon>
        <taxon>Sordariomycetes</taxon>
        <taxon>Hypocreomycetidae</taxon>
        <taxon>Hypocreales</taxon>
        <taxon>Stachybotryaceae</taxon>
        <taxon>Stachybotrys</taxon>
    </lineage>
</organism>
<keyword evidence="4 6" id="KW-0472">Membrane</keyword>
<evidence type="ECO:0000256" key="6">
    <source>
        <dbReference type="SAM" id="Phobius"/>
    </source>
</evidence>
<evidence type="ECO:0000256" key="1">
    <source>
        <dbReference type="ARBA" id="ARBA00004141"/>
    </source>
</evidence>
<dbReference type="OrthoDB" id="5336366at2759"/>
<dbReference type="PANTHER" id="PTHR37278">
    <property type="entry name" value="AUTOPHAGY-RELATED PROTEIN 33-RELATED"/>
    <property type="match status" value="1"/>
</dbReference>
<dbReference type="AlphaFoldDB" id="A0A084ALF3"/>
<evidence type="ECO:0000313" key="7">
    <source>
        <dbReference type="EMBL" id="KEY66132.1"/>
    </source>
</evidence>
<gene>
    <name evidence="7" type="ORF">S7711_05304</name>
</gene>
<reference evidence="7 8" key="1">
    <citation type="journal article" date="2014" name="BMC Genomics">
        <title>Comparative genome sequencing reveals chemotype-specific gene clusters in the toxigenic black mold Stachybotrys.</title>
        <authorList>
            <person name="Semeiks J."/>
            <person name="Borek D."/>
            <person name="Otwinowski Z."/>
            <person name="Grishin N.V."/>
        </authorList>
    </citation>
    <scope>NUCLEOTIDE SEQUENCE [LARGE SCALE GENOMIC DNA]</scope>
    <source>
        <strain evidence="8">CBS 109288 / IBT 7711</strain>
    </source>
</reference>
<evidence type="ECO:0000256" key="5">
    <source>
        <dbReference type="ARBA" id="ARBA00038013"/>
    </source>
</evidence>
<comment type="similarity">
    <text evidence="5">Belongs to the ATG33 family.</text>
</comment>
<sequence length="196" mass="20369">MAPSAVPLLKFVGTVSLGLLTGVSYTVSTLALPNLLNLSSSASASHALTTLTTSLQVPILALSSLASAPLLLSFLLSPRSSRHPYLVYTSLLTVLSVAVPNFVARTTPRPIAAAPAKKQPSNRARMEASYEVLGDVQSEAASDEEIDEYNGEDVRAEVEAVGRGYVVRTGLAALGFAMAVVGIWGDGAPQAVVYVA</sequence>
<dbReference type="PANTHER" id="PTHR37278:SF1">
    <property type="entry name" value="AUTOPHAGY-RELATED PROTEIN 33-RELATED"/>
    <property type="match status" value="1"/>
</dbReference>
<name>A0A084ALF3_STACB</name>
<keyword evidence="2 6" id="KW-0812">Transmembrane</keyword>
<dbReference type="EMBL" id="KL648669">
    <property type="protein sequence ID" value="KEY66132.1"/>
    <property type="molecule type" value="Genomic_DNA"/>
</dbReference>
<evidence type="ECO:0008006" key="9">
    <source>
        <dbReference type="Google" id="ProtNLM"/>
    </source>
</evidence>
<feature type="transmembrane region" description="Helical" evidence="6">
    <location>
        <begin position="85"/>
        <end position="103"/>
    </location>
</feature>
<feature type="transmembrane region" description="Helical" evidence="6">
    <location>
        <begin position="55"/>
        <end position="76"/>
    </location>
</feature>
<dbReference type="GO" id="GO:0016236">
    <property type="term" value="P:macroautophagy"/>
    <property type="evidence" value="ECO:0007669"/>
    <property type="project" value="TreeGrafter"/>
</dbReference>
<dbReference type="HOGENOM" id="CLU_065432_0_0_1"/>
<evidence type="ECO:0000256" key="2">
    <source>
        <dbReference type="ARBA" id="ARBA00022692"/>
    </source>
</evidence>
<accession>A0A084ALF3</accession>
<dbReference type="InterPro" id="IPR051668">
    <property type="entry name" value="ATG33"/>
</dbReference>
<dbReference type="GO" id="GO:0005741">
    <property type="term" value="C:mitochondrial outer membrane"/>
    <property type="evidence" value="ECO:0007669"/>
    <property type="project" value="TreeGrafter"/>
</dbReference>
<evidence type="ECO:0000256" key="4">
    <source>
        <dbReference type="ARBA" id="ARBA00023136"/>
    </source>
</evidence>
<keyword evidence="8" id="KW-1185">Reference proteome</keyword>
<protein>
    <recommendedName>
        <fullName evidence="9">Autophagy-related protein 33</fullName>
    </recommendedName>
</protein>
<evidence type="ECO:0000313" key="8">
    <source>
        <dbReference type="Proteomes" id="UP000028045"/>
    </source>
</evidence>